<name>A0A2T0QKT4_9ACTN</name>
<reference evidence="1 2" key="1">
    <citation type="submission" date="2018-03" db="EMBL/GenBank/DDBJ databases">
        <title>Genomic Encyclopedia of Archaeal and Bacterial Type Strains, Phase II (KMG-II): from individual species to whole genera.</title>
        <authorList>
            <person name="Goeker M."/>
        </authorList>
    </citation>
    <scope>NUCLEOTIDE SEQUENCE [LARGE SCALE GENOMIC DNA]</scope>
    <source>
        <strain evidence="1 2">DSM 19711</strain>
    </source>
</reference>
<organism evidence="1 2">
    <name type="scientific">Kineococcus rhizosphaerae</name>
    <dbReference type="NCBI Taxonomy" id="559628"/>
    <lineage>
        <taxon>Bacteria</taxon>
        <taxon>Bacillati</taxon>
        <taxon>Actinomycetota</taxon>
        <taxon>Actinomycetes</taxon>
        <taxon>Kineosporiales</taxon>
        <taxon>Kineosporiaceae</taxon>
        <taxon>Kineococcus</taxon>
    </lineage>
</organism>
<evidence type="ECO:0000313" key="1">
    <source>
        <dbReference type="EMBL" id="PRY04920.1"/>
    </source>
</evidence>
<dbReference type="InterPro" id="IPR046275">
    <property type="entry name" value="DUF6308"/>
</dbReference>
<protein>
    <submittedName>
        <fullName evidence="1">Uncharacterized protein</fullName>
    </submittedName>
</protein>
<evidence type="ECO:0000313" key="2">
    <source>
        <dbReference type="Proteomes" id="UP000238083"/>
    </source>
</evidence>
<keyword evidence="2" id="KW-1185">Reference proteome</keyword>
<proteinExistence type="predicted"/>
<dbReference type="OrthoDB" id="5178186at2"/>
<dbReference type="Pfam" id="PF19827">
    <property type="entry name" value="DUF6308"/>
    <property type="match status" value="1"/>
</dbReference>
<sequence>MPRRTARPPFSQSRAPLSRVELLALVEGEEAVADLRAYLTARTGEGRPAWTGARFEALAGGGDRAQTAFAVHADDIAALTLLSVSVLGEAVLALLEGEVGDQVAQLLAQVPREVSITDPDAAERMGPDQPLWQAWELLNAQRGLGWVSAAKLLARKRPALVPVYDRVVRCAFGYPQQPWAWLVEHFADAGADLAGRLAAAREQAGVDEGVRVLRVLDVIVWMRHHRQHNVRACPGLATVEAGLPASAS</sequence>
<dbReference type="AlphaFoldDB" id="A0A2T0QKT4"/>
<gene>
    <name evidence="1" type="ORF">CLV37_1432</name>
</gene>
<accession>A0A2T0QKT4</accession>
<dbReference type="EMBL" id="PVZF01000043">
    <property type="protein sequence ID" value="PRY04920.1"/>
    <property type="molecule type" value="Genomic_DNA"/>
</dbReference>
<dbReference type="Proteomes" id="UP000238083">
    <property type="component" value="Unassembled WGS sequence"/>
</dbReference>
<dbReference type="RefSeq" id="WP_106215768.1">
    <property type="nucleotide sequence ID" value="NZ_PVZF01000043.1"/>
</dbReference>
<comment type="caution">
    <text evidence="1">The sequence shown here is derived from an EMBL/GenBank/DDBJ whole genome shotgun (WGS) entry which is preliminary data.</text>
</comment>